<proteinExistence type="predicted"/>
<dbReference type="AlphaFoldDB" id="A0A7N0VE73"/>
<evidence type="ECO:0000256" key="1">
    <source>
        <dbReference type="SAM" id="MobiDB-lite"/>
    </source>
</evidence>
<dbReference type="Proteomes" id="UP000594263">
    <property type="component" value="Unplaced"/>
</dbReference>
<evidence type="ECO:0000313" key="2">
    <source>
        <dbReference type="EnsemblPlants" id="Kaladp0692s0001.1.v1.1"/>
    </source>
</evidence>
<dbReference type="Gramene" id="Kaladp0692s0001.1.v1.1">
    <property type="protein sequence ID" value="Kaladp0692s0001.1.v1.1"/>
    <property type="gene ID" value="Kaladp0692s0001.v1.1"/>
</dbReference>
<dbReference type="EnsemblPlants" id="Kaladp0692s0001.1.v1.1">
    <property type="protein sequence ID" value="Kaladp0692s0001.1.v1.1"/>
    <property type="gene ID" value="Kaladp0692s0001.v1.1"/>
</dbReference>
<accession>A0A7N0VE73</accession>
<organism evidence="2 3">
    <name type="scientific">Kalanchoe fedtschenkoi</name>
    <name type="common">Lavender scallops</name>
    <name type="synonym">South American air plant</name>
    <dbReference type="NCBI Taxonomy" id="63787"/>
    <lineage>
        <taxon>Eukaryota</taxon>
        <taxon>Viridiplantae</taxon>
        <taxon>Streptophyta</taxon>
        <taxon>Embryophyta</taxon>
        <taxon>Tracheophyta</taxon>
        <taxon>Spermatophyta</taxon>
        <taxon>Magnoliopsida</taxon>
        <taxon>eudicotyledons</taxon>
        <taxon>Gunneridae</taxon>
        <taxon>Pentapetalae</taxon>
        <taxon>Saxifragales</taxon>
        <taxon>Crassulaceae</taxon>
        <taxon>Kalanchoe</taxon>
    </lineage>
</organism>
<feature type="region of interest" description="Disordered" evidence="1">
    <location>
        <begin position="1"/>
        <end position="56"/>
    </location>
</feature>
<evidence type="ECO:0000313" key="3">
    <source>
        <dbReference type="Proteomes" id="UP000594263"/>
    </source>
</evidence>
<dbReference type="InterPro" id="IPR009060">
    <property type="entry name" value="UBA-like_sf"/>
</dbReference>
<reference evidence="2" key="1">
    <citation type="submission" date="2021-01" db="UniProtKB">
        <authorList>
            <consortium name="EnsemblPlants"/>
        </authorList>
    </citation>
    <scope>IDENTIFICATION</scope>
</reference>
<keyword evidence="3" id="KW-1185">Reference proteome</keyword>
<feature type="compositionally biased region" description="Gly residues" evidence="1">
    <location>
        <begin position="41"/>
        <end position="50"/>
    </location>
</feature>
<dbReference type="OMA" id="CNIDWDS"/>
<name>A0A7N0VE73_KALFE</name>
<dbReference type="SUPFAM" id="SSF46934">
    <property type="entry name" value="UBA-like"/>
    <property type="match status" value="1"/>
</dbReference>
<feature type="compositionally biased region" description="Acidic residues" evidence="1">
    <location>
        <begin position="12"/>
        <end position="21"/>
    </location>
</feature>
<protein>
    <submittedName>
        <fullName evidence="2">Uncharacterized protein</fullName>
    </submittedName>
</protein>
<sequence length="89" mass="9419">MAENNTSVDCNIDWDSDDDREIDNYGLPSSSTLTAAPSGHSNGGSSGLGEGSSSSRGSNFELIQHFVGMGFPEKQVAQVIDELGIKRIN</sequence>